<comment type="caution">
    <text evidence="1">The sequence shown here is derived from an EMBL/GenBank/DDBJ whole genome shotgun (WGS) entry which is preliminary data.</text>
</comment>
<evidence type="ECO:0000313" key="2">
    <source>
        <dbReference type="Proteomes" id="UP000233440"/>
    </source>
</evidence>
<dbReference type="CDD" id="cd01745">
    <property type="entry name" value="GATase1_2"/>
    <property type="match status" value="1"/>
</dbReference>
<dbReference type="OrthoDB" id="9813383at2"/>
<dbReference type="Pfam" id="PF07722">
    <property type="entry name" value="Peptidase_C26"/>
    <property type="match status" value="1"/>
</dbReference>
<dbReference type="SUPFAM" id="SSF52317">
    <property type="entry name" value="Class I glutamine amidotransferase-like"/>
    <property type="match status" value="1"/>
</dbReference>
<gene>
    <name evidence="1" type="ORF">CWO92_15520</name>
</gene>
<dbReference type="GO" id="GO:0005829">
    <property type="term" value="C:cytosol"/>
    <property type="evidence" value="ECO:0007669"/>
    <property type="project" value="TreeGrafter"/>
</dbReference>
<dbReference type="Gene3D" id="3.40.50.880">
    <property type="match status" value="1"/>
</dbReference>
<dbReference type="GO" id="GO:0006598">
    <property type="term" value="P:polyamine catabolic process"/>
    <property type="evidence" value="ECO:0007669"/>
    <property type="project" value="TreeGrafter"/>
</dbReference>
<keyword evidence="2" id="KW-1185">Reference proteome</keyword>
<dbReference type="PROSITE" id="PS51273">
    <property type="entry name" value="GATASE_TYPE_1"/>
    <property type="match status" value="1"/>
</dbReference>
<evidence type="ECO:0000313" key="1">
    <source>
        <dbReference type="EMBL" id="PKR84210.1"/>
    </source>
</evidence>
<dbReference type="InterPro" id="IPR011697">
    <property type="entry name" value="Peptidase_C26"/>
</dbReference>
<dbReference type="Proteomes" id="UP000233440">
    <property type="component" value="Unassembled WGS sequence"/>
</dbReference>
<dbReference type="InterPro" id="IPR029062">
    <property type="entry name" value="Class_I_gatase-like"/>
</dbReference>
<sequence length="241" mass="26628">MNMKKTVIGIASSSVKYNGQESSILPISYCEAITKAGGIPVILAVAKQEMAEHWISICDGIILSGGEDIDPFSYHEEPHPKLEKTKLERDQFEISLVQEARKKKVPVLAICRGMHVLNVALGGTLLQDIESIVPNCIQHTQKASSETASHSVKINKNSLLFSILGLHAVRVNSFHHQAVNNLAPGIKVTARAFDGIIEAIEAMNMEENWLLGVQWHPEEMGDNFQMDRLFAEFIKACNQGK</sequence>
<dbReference type="AlphaFoldDB" id="A0A2N3LHV0"/>
<name>A0A2N3LHV0_9BACI</name>
<dbReference type="GO" id="GO:0033969">
    <property type="term" value="F:gamma-glutamyl-gamma-aminobutyrate hydrolase activity"/>
    <property type="evidence" value="ECO:0007669"/>
    <property type="project" value="TreeGrafter"/>
</dbReference>
<reference evidence="1 2" key="1">
    <citation type="submission" date="2017-11" db="EMBL/GenBank/DDBJ databases">
        <title>Bacillus camelliae sp. nov., isolated from pu'er tea.</title>
        <authorList>
            <person name="Niu L."/>
        </authorList>
    </citation>
    <scope>NUCLEOTIDE SEQUENCE [LARGE SCALE GENOMIC DNA]</scope>
    <source>
        <strain evidence="1 2">7578-1</strain>
    </source>
</reference>
<protein>
    <submittedName>
        <fullName evidence="1">Gamma-glutamyl-gamma-aminobutyrate hydrolase</fullName>
    </submittedName>
</protein>
<proteinExistence type="predicted"/>
<organism evidence="1 2">
    <name type="scientific">Heyndrickxia camelliae</name>
    <dbReference type="NCBI Taxonomy" id="1707093"/>
    <lineage>
        <taxon>Bacteria</taxon>
        <taxon>Bacillati</taxon>
        <taxon>Bacillota</taxon>
        <taxon>Bacilli</taxon>
        <taxon>Bacillales</taxon>
        <taxon>Bacillaceae</taxon>
        <taxon>Heyndrickxia</taxon>
    </lineage>
</organism>
<accession>A0A2N3LHV0</accession>
<keyword evidence="1" id="KW-0378">Hydrolase</keyword>
<dbReference type="InterPro" id="IPR044668">
    <property type="entry name" value="PuuD-like"/>
</dbReference>
<dbReference type="PANTHER" id="PTHR43235">
    <property type="entry name" value="GLUTAMINE AMIDOTRANSFERASE PB2B2.05-RELATED"/>
    <property type="match status" value="1"/>
</dbReference>
<dbReference type="EMBL" id="PIQO01000012">
    <property type="protein sequence ID" value="PKR84210.1"/>
    <property type="molecule type" value="Genomic_DNA"/>
</dbReference>
<dbReference type="FunFam" id="3.40.50.880:FF:000030">
    <property type="entry name" value="Gamma-glutamyl-gamma-aminobutyrate hydrolase PuuD"/>
    <property type="match status" value="1"/>
</dbReference>
<dbReference type="PANTHER" id="PTHR43235:SF1">
    <property type="entry name" value="GLUTAMINE AMIDOTRANSFERASE PB2B2.05-RELATED"/>
    <property type="match status" value="1"/>
</dbReference>